<accession>A0A2A8D175</accession>
<protein>
    <submittedName>
        <fullName evidence="1">Uncharacterized protein</fullName>
    </submittedName>
</protein>
<dbReference type="Proteomes" id="UP000220102">
    <property type="component" value="Unassembled WGS sequence"/>
</dbReference>
<sequence>MSTTQKALIVRTGPDGHEGLDELNIELERGWTVAEVAPMGGAGGATDAPVVAALVILEHNDRPETEPQIATEAVEIEEEKAEEVVDEVVEEMDDVVEGDGI</sequence>
<evidence type="ECO:0000313" key="2">
    <source>
        <dbReference type="Proteomes" id="UP000220102"/>
    </source>
</evidence>
<gene>
    <name evidence="1" type="ORF">CRI94_05035</name>
</gene>
<dbReference type="EMBL" id="PDEQ01000002">
    <property type="protein sequence ID" value="PEN14398.1"/>
    <property type="molecule type" value="Genomic_DNA"/>
</dbReference>
<reference evidence="1 2" key="1">
    <citation type="submission" date="2017-10" db="EMBL/GenBank/DDBJ databases">
        <title>Draft genome of Longibacter Salinarum.</title>
        <authorList>
            <person name="Goh K.M."/>
            <person name="Shamsir M.S."/>
            <person name="Lim S.W."/>
        </authorList>
    </citation>
    <scope>NUCLEOTIDE SEQUENCE [LARGE SCALE GENOMIC DNA]</scope>
    <source>
        <strain evidence="1 2">KCTC 52045</strain>
    </source>
</reference>
<evidence type="ECO:0000313" key="1">
    <source>
        <dbReference type="EMBL" id="PEN14398.1"/>
    </source>
</evidence>
<comment type="caution">
    <text evidence="1">The sequence shown here is derived from an EMBL/GenBank/DDBJ whole genome shotgun (WGS) entry which is preliminary data.</text>
</comment>
<organism evidence="1 2">
    <name type="scientific">Longibacter salinarum</name>
    <dbReference type="NCBI Taxonomy" id="1850348"/>
    <lineage>
        <taxon>Bacteria</taxon>
        <taxon>Pseudomonadati</taxon>
        <taxon>Rhodothermota</taxon>
        <taxon>Rhodothermia</taxon>
        <taxon>Rhodothermales</taxon>
        <taxon>Salisaetaceae</taxon>
        <taxon>Longibacter</taxon>
    </lineage>
</organism>
<keyword evidence="2" id="KW-1185">Reference proteome</keyword>
<proteinExistence type="predicted"/>
<dbReference type="AlphaFoldDB" id="A0A2A8D175"/>
<dbReference type="OrthoDB" id="1496230at2"/>
<dbReference type="RefSeq" id="WP_098074579.1">
    <property type="nucleotide sequence ID" value="NZ_PDEQ01000002.1"/>
</dbReference>
<name>A0A2A8D175_9BACT</name>